<reference evidence="1" key="1">
    <citation type="submission" date="2019-08" db="EMBL/GenBank/DDBJ databases">
        <authorList>
            <person name="Kucharzyk K."/>
            <person name="Murdoch R.W."/>
            <person name="Higgins S."/>
            <person name="Loffler F."/>
        </authorList>
    </citation>
    <scope>NUCLEOTIDE SEQUENCE</scope>
</reference>
<evidence type="ECO:0000313" key="1">
    <source>
        <dbReference type="EMBL" id="MPM03610.1"/>
    </source>
</evidence>
<accession>A0A644WIP5</accession>
<organism evidence="1">
    <name type="scientific">bioreactor metagenome</name>
    <dbReference type="NCBI Taxonomy" id="1076179"/>
    <lineage>
        <taxon>unclassified sequences</taxon>
        <taxon>metagenomes</taxon>
        <taxon>ecological metagenomes</taxon>
    </lineage>
</organism>
<comment type="caution">
    <text evidence="1">The sequence shown here is derived from an EMBL/GenBank/DDBJ whole genome shotgun (WGS) entry which is preliminary data.</text>
</comment>
<name>A0A644WIP5_9ZZZZ</name>
<dbReference type="AlphaFoldDB" id="A0A644WIP5"/>
<proteinExistence type="predicted"/>
<sequence>MDKNMSEQLGPEIPIKERELPMGLPGVNRRMVSGFMLANGLVLLESERDPQGRYYGGAGMDGMYLRTPHIFTPVRDASCKIRAFREVLSKPYKSPKRGEPER</sequence>
<dbReference type="EMBL" id="VSSQ01000967">
    <property type="protein sequence ID" value="MPM03610.1"/>
    <property type="molecule type" value="Genomic_DNA"/>
</dbReference>
<gene>
    <name evidence="1" type="ORF">SDC9_49877</name>
</gene>
<protein>
    <submittedName>
        <fullName evidence="1">Uncharacterized protein</fullName>
    </submittedName>
</protein>